<accession>A0A8H2XA15</accession>
<evidence type="ECO:0000313" key="1">
    <source>
        <dbReference type="EMBL" id="CAE6419471.1"/>
    </source>
</evidence>
<name>A0A8H2XA15_9AGAM</name>
<organism evidence="1 2">
    <name type="scientific">Rhizoctonia solani</name>
    <dbReference type="NCBI Taxonomy" id="456999"/>
    <lineage>
        <taxon>Eukaryota</taxon>
        <taxon>Fungi</taxon>
        <taxon>Dikarya</taxon>
        <taxon>Basidiomycota</taxon>
        <taxon>Agaricomycotina</taxon>
        <taxon>Agaricomycetes</taxon>
        <taxon>Cantharellales</taxon>
        <taxon>Ceratobasidiaceae</taxon>
        <taxon>Rhizoctonia</taxon>
    </lineage>
</organism>
<gene>
    <name evidence="1" type="ORF">RDB_LOCUS8529</name>
</gene>
<reference evidence="1" key="1">
    <citation type="submission" date="2021-01" db="EMBL/GenBank/DDBJ databases">
        <authorList>
            <person name="Kaushik A."/>
        </authorList>
    </citation>
    <scope>NUCLEOTIDE SEQUENCE</scope>
    <source>
        <strain evidence="1">Type strain: AG8-Rh-89/</strain>
    </source>
</reference>
<dbReference type="EMBL" id="CAJMWZ010000454">
    <property type="protein sequence ID" value="CAE6419471.1"/>
    <property type="molecule type" value="Genomic_DNA"/>
</dbReference>
<evidence type="ECO:0000313" key="2">
    <source>
        <dbReference type="Proteomes" id="UP000663850"/>
    </source>
</evidence>
<comment type="caution">
    <text evidence="1">The sequence shown here is derived from an EMBL/GenBank/DDBJ whole genome shotgun (WGS) entry which is preliminary data.</text>
</comment>
<dbReference type="AlphaFoldDB" id="A0A8H2XA15"/>
<dbReference type="Proteomes" id="UP000663850">
    <property type="component" value="Unassembled WGS sequence"/>
</dbReference>
<sequence>MPPKKKLMCASCGRENVASRLKKCEFSGCSRRFCFGKNGCLQRQSLDQPFHCDLCCQSQNRDFPDVLPIRILDGTPKTVFLCIWYLARLKLEANDFQLTIEGVLEAHNLTVHTSLQPLEQLYEGATFYEYLYDLDACEVEDAALLICVLTEGTINEEGGLWVDETEEKNWHMPFKTFFQRCLSLGAVEVNELMRKFKRRTVIPVACGVGLREPSLREFGEWLTETELIDEVILPSNMSIIAAAILGFAMHLVVMLYVEGADIETSLIRSWLGDEVTRHHTGLLLMRPRKPIEMKYGQSYIRYNWPESEKQIMLNGIEFLEISTVAGLGLSHTTLTGKETFPSDDECSDMSISDVE</sequence>
<protein>
    <submittedName>
        <fullName evidence="1">Uncharacterized protein</fullName>
    </submittedName>
</protein>
<proteinExistence type="predicted"/>